<comment type="subcellular location">
    <subcellularLocation>
        <location evidence="1">Cell membrane</location>
        <topology evidence="1">Single-pass membrane protein</topology>
    </subcellularLocation>
</comment>
<organism evidence="10 11">
    <name type="scientific">Clitoria ternatea</name>
    <name type="common">Butterfly pea</name>
    <dbReference type="NCBI Taxonomy" id="43366"/>
    <lineage>
        <taxon>Eukaryota</taxon>
        <taxon>Viridiplantae</taxon>
        <taxon>Streptophyta</taxon>
        <taxon>Embryophyta</taxon>
        <taxon>Tracheophyta</taxon>
        <taxon>Spermatophyta</taxon>
        <taxon>Magnoliopsida</taxon>
        <taxon>eudicotyledons</taxon>
        <taxon>Gunneridae</taxon>
        <taxon>Pentapetalae</taxon>
        <taxon>rosids</taxon>
        <taxon>fabids</taxon>
        <taxon>Fabales</taxon>
        <taxon>Fabaceae</taxon>
        <taxon>Papilionoideae</taxon>
        <taxon>50 kb inversion clade</taxon>
        <taxon>NPAAA clade</taxon>
        <taxon>indigoferoid/millettioid clade</taxon>
        <taxon>Phaseoleae</taxon>
        <taxon>Clitoria</taxon>
    </lineage>
</organism>
<comment type="caution">
    <text evidence="10">The sequence shown here is derived from an EMBL/GenBank/DDBJ whole genome shotgun (WGS) entry which is preliminary data.</text>
</comment>
<evidence type="ECO:0000256" key="3">
    <source>
        <dbReference type="ARBA" id="ARBA00022692"/>
    </source>
</evidence>
<evidence type="ECO:0000313" key="10">
    <source>
        <dbReference type="EMBL" id="KAK7300374.1"/>
    </source>
</evidence>
<reference evidence="10 11" key="1">
    <citation type="submission" date="2024-01" db="EMBL/GenBank/DDBJ databases">
        <title>The genomes of 5 underutilized Papilionoideae crops provide insights into root nodulation and disease resistance.</title>
        <authorList>
            <person name="Yuan L."/>
        </authorList>
    </citation>
    <scope>NUCLEOTIDE SEQUENCE [LARGE SCALE GENOMIC DNA]</scope>
    <source>
        <strain evidence="10">LY-2023</strain>
        <tissue evidence="10">Leaf</tissue>
    </source>
</reference>
<dbReference type="GO" id="GO:0045087">
    <property type="term" value="P:innate immune response"/>
    <property type="evidence" value="ECO:0007669"/>
    <property type="project" value="InterPro"/>
</dbReference>
<evidence type="ECO:0000256" key="4">
    <source>
        <dbReference type="ARBA" id="ARBA00022729"/>
    </source>
</evidence>
<protein>
    <recommendedName>
        <fullName evidence="9">LYK3/RLK10-like LysM domain-containing protein</fullName>
    </recommendedName>
</protein>
<evidence type="ECO:0000256" key="1">
    <source>
        <dbReference type="ARBA" id="ARBA00004162"/>
    </source>
</evidence>
<evidence type="ECO:0000256" key="7">
    <source>
        <dbReference type="ARBA" id="ARBA00023157"/>
    </source>
</evidence>
<keyword evidence="5" id="KW-1133">Transmembrane helix</keyword>
<dbReference type="Proteomes" id="UP001359559">
    <property type="component" value="Unassembled WGS sequence"/>
</dbReference>
<keyword evidence="7" id="KW-1015">Disulfide bond</keyword>
<feature type="signal peptide" evidence="8">
    <location>
        <begin position="1"/>
        <end position="21"/>
    </location>
</feature>
<keyword evidence="11" id="KW-1185">Reference proteome</keyword>
<evidence type="ECO:0000256" key="2">
    <source>
        <dbReference type="ARBA" id="ARBA00022475"/>
    </source>
</evidence>
<evidence type="ECO:0000259" key="9">
    <source>
        <dbReference type="Pfam" id="PF23577"/>
    </source>
</evidence>
<feature type="domain" description="LYK3/RLK10-like LysM" evidence="9">
    <location>
        <begin position="159"/>
        <end position="202"/>
    </location>
</feature>
<keyword evidence="2" id="KW-1003">Cell membrane</keyword>
<evidence type="ECO:0000256" key="5">
    <source>
        <dbReference type="ARBA" id="ARBA00022989"/>
    </source>
</evidence>
<evidence type="ECO:0000256" key="8">
    <source>
        <dbReference type="SAM" id="SignalP"/>
    </source>
</evidence>
<evidence type="ECO:0000256" key="6">
    <source>
        <dbReference type="ARBA" id="ARBA00023136"/>
    </source>
</evidence>
<dbReference type="PANTHER" id="PTHR46204">
    <property type="entry name" value="CHITIN ELICITOR RECEPTOR KINASE 1-RELATED"/>
    <property type="match status" value="1"/>
</dbReference>
<dbReference type="InterPro" id="IPR044812">
    <property type="entry name" value="CERK1/LYK3-like"/>
</dbReference>
<keyword evidence="3" id="KW-0812">Transmembrane</keyword>
<dbReference type="InterPro" id="IPR057097">
    <property type="entry name" value="LysM_RLK3/10"/>
</dbReference>
<evidence type="ECO:0000313" key="11">
    <source>
        <dbReference type="Proteomes" id="UP001359559"/>
    </source>
</evidence>
<dbReference type="PANTHER" id="PTHR46204:SF12">
    <property type="entry name" value="LYSM RECEPTOR KINASE K1B"/>
    <property type="match status" value="1"/>
</dbReference>
<dbReference type="Pfam" id="PF23577">
    <property type="entry name" value="LysM_RLK"/>
    <property type="match status" value="1"/>
</dbReference>
<sequence length="210" mass="23961">MNPKFRLSVFLLFWASEWFSAKSTCFSGCDALASYYLWRRSNLTYVSRIMQSQVLSSIEDIISYNKDYSVSHSSRVNVPIPCNCINGEFLANFFQYTTQPYDTYLTIAEIEFSNLSTDDWIMRFNSYSSSQLPQFRKINVTVNCSCGNSEVSKDYGLFITYPLRTEDTLESIANQTKLPPELLQRYNPGVDFGQGSGLVYIPGKGKATLF</sequence>
<dbReference type="GO" id="GO:0019199">
    <property type="term" value="F:transmembrane receptor protein kinase activity"/>
    <property type="evidence" value="ECO:0007669"/>
    <property type="project" value="InterPro"/>
</dbReference>
<feature type="chain" id="PRO_5042947495" description="LYK3/RLK10-like LysM domain-containing protein" evidence="8">
    <location>
        <begin position="22"/>
        <end position="210"/>
    </location>
</feature>
<name>A0AAN9JLI3_CLITE</name>
<dbReference type="GO" id="GO:0005886">
    <property type="term" value="C:plasma membrane"/>
    <property type="evidence" value="ECO:0007669"/>
    <property type="project" value="UniProtKB-SubCell"/>
</dbReference>
<keyword evidence="6" id="KW-0472">Membrane</keyword>
<gene>
    <name evidence="10" type="ORF">RJT34_11218</name>
</gene>
<dbReference type="AlphaFoldDB" id="A0AAN9JLI3"/>
<keyword evidence="4 8" id="KW-0732">Signal</keyword>
<dbReference type="EMBL" id="JAYKXN010000003">
    <property type="protein sequence ID" value="KAK7300374.1"/>
    <property type="molecule type" value="Genomic_DNA"/>
</dbReference>
<accession>A0AAN9JLI3</accession>
<proteinExistence type="predicted"/>